<gene>
    <name evidence="3" type="ORF">EA795_00850</name>
    <name evidence="2" type="ORF">NJF43_02280</name>
</gene>
<proteinExistence type="predicted"/>
<feature type="coiled-coil region" evidence="1">
    <location>
        <begin position="3"/>
        <end position="30"/>
    </location>
</feature>
<evidence type="ECO:0000313" key="3">
    <source>
        <dbReference type="EMBL" id="RMI03043.1"/>
    </source>
</evidence>
<dbReference type="AlphaFoldDB" id="A0AA41WJD8"/>
<keyword evidence="1" id="KW-0175">Coiled coil</keyword>
<dbReference type="RefSeq" id="WP_014854509.1">
    <property type="nucleotide sequence ID" value="NZ_DALYQI010000071.1"/>
</dbReference>
<evidence type="ECO:0000256" key="1">
    <source>
        <dbReference type="SAM" id="Coils"/>
    </source>
</evidence>
<reference evidence="3 4" key="1">
    <citation type="submission" date="2018-10" db="EMBL/GenBank/DDBJ databases">
        <title>Pseudomonas sp. GL14 genome.</title>
        <authorList>
            <person name="Peng J."/>
            <person name="Liu Z.-P."/>
        </authorList>
    </citation>
    <scope>NUCLEOTIDE SEQUENCE [LARGE SCALE GENOMIC DNA]</scope>
    <source>
        <strain evidence="3 4">GL14</strain>
    </source>
</reference>
<evidence type="ECO:0000313" key="4">
    <source>
        <dbReference type="Proteomes" id="UP000269134"/>
    </source>
</evidence>
<evidence type="ECO:0000313" key="2">
    <source>
        <dbReference type="EMBL" id="MCO7543578.1"/>
    </source>
</evidence>
<dbReference type="Proteomes" id="UP001165292">
    <property type="component" value="Unassembled WGS sequence"/>
</dbReference>
<dbReference type="EMBL" id="RFFL01000001">
    <property type="protein sequence ID" value="RMI03043.1"/>
    <property type="molecule type" value="Genomic_DNA"/>
</dbReference>
<dbReference type="GeneID" id="84607577"/>
<protein>
    <submittedName>
        <fullName evidence="2">Uncharacterized protein</fullName>
    </submittedName>
</protein>
<organism evidence="2 5">
    <name type="scientific">Stutzerimonas nitrititolerans</name>
    <dbReference type="NCBI Taxonomy" id="2482751"/>
    <lineage>
        <taxon>Bacteria</taxon>
        <taxon>Pseudomonadati</taxon>
        <taxon>Pseudomonadota</taxon>
        <taxon>Gammaproteobacteria</taxon>
        <taxon>Pseudomonadales</taxon>
        <taxon>Pseudomonadaceae</taxon>
        <taxon>Stutzerimonas</taxon>
    </lineage>
</organism>
<name>A0AA41WJD8_9GAMM</name>
<reference evidence="2" key="2">
    <citation type="submission" date="2022-06" db="EMBL/GenBank/DDBJ databases">
        <title>Detection of beta-lactamases in bacteria of animal origin.</title>
        <authorList>
            <person name="Mlynarcik P."/>
            <person name="Zdarska V."/>
            <person name="Chudobova H."/>
            <person name="Prochazkova P."/>
            <person name="Hricova K."/>
            <person name="Mezerova K."/>
            <person name="Bardon J."/>
            <person name="Dolejska M."/>
            <person name="Sukkar I."/>
            <person name="Kolar M."/>
        </authorList>
    </citation>
    <scope>NUCLEOTIDE SEQUENCE</scope>
    <source>
        <strain evidence="2">S 300-3</strain>
    </source>
</reference>
<keyword evidence="4" id="KW-1185">Reference proteome</keyword>
<evidence type="ECO:0000313" key="5">
    <source>
        <dbReference type="Proteomes" id="UP001165292"/>
    </source>
</evidence>
<dbReference type="Proteomes" id="UP000269134">
    <property type="component" value="Unassembled WGS sequence"/>
</dbReference>
<dbReference type="EMBL" id="JAMYBS010000002">
    <property type="protein sequence ID" value="MCO7543578.1"/>
    <property type="molecule type" value="Genomic_DNA"/>
</dbReference>
<accession>A0AA41WJD8</accession>
<sequence>MSTEETAQLRQALEDTIQVLERTRHSFKSRELGQLRRRLLDLLEQLADAEPTQGQRMERRR</sequence>
<comment type="caution">
    <text evidence="2">The sequence shown here is derived from an EMBL/GenBank/DDBJ whole genome shotgun (WGS) entry which is preliminary data.</text>
</comment>